<accession>A0ABQ9GYP2</accession>
<dbReference type="Proteomes" id="UP001159363">
    <property type="component" value="Chromosome 7"/>
</dbReference>
<dbReference type="EMBL" id="JARBHB010000008">
    <property type="protein sequence ID" value="KAJ8877143.1"/>
    <property type="molecule type" value="Genomic_DNA"/>
</dbReference>
<keyword evidence="2" id="KW-1185">Reference proteome</keyword>
<proteinExistence type="predicted"/>
<organism evidence="1 2">
    <name type="scientific">Dryococelus australis</name>
    <dbReference type="NCBI Taxonomy" id="614101"/>
    <lineage>
        <taxon>Eukaryota</taxon>
        <taxon>Metazoa</taxon>
        <taxon>Ecdysozoa</taxon>
        <taxon>Arthropoda</taxon>
        <taxon>Hexapoda</taxon>
        <taxon>Insecta</taxon>
        <taxon>Pterygota</taxon>
        <taxon>Neoptera</taxon>
        <taxon>Polyneoptera</taxon>
        <taxon>Phasmatodea</taxon>
        <taxon>Verophasmatodea</taxon>
        <taxon>Anareolatae</taxon>
        <taxon>Phasmatidae</taxon>
        <taxon>Eurycanthinae</taxon>
        <taxon>Dryococelus</taxon>
    </lineage>
</organism>
<gene>
    <name evidence="1" type="ORF">PR048_021596</name>
</gene>
<protein>
    <submittedName>
        <fullName evidence="1">Uncharacterized protein</fullName>
    </submittedName>
</protein>
<sequence>MTELLHEQTRLYEQLTSRGICGVTTLPPDVVSLHSSLKPQTDVPRLNHCCCSKQIISVVREEHGRLEQLIKKNTNELTEIRHLLCELLSKNNDSLSQTQKHL</sequence>
<name>A0ABQ9GYP2_9NEOP</name>
<evidence type="ECO:0000313" key="1">
    <source>
        <dbReference type="EMBL" id="KAJ8877143.1"/>
    </source>
</evidence>
<evidence type="ECO:0000313" key="2">
    <source>
        <dbReference type="Proteomes" id="UP001159363"/>
    </source>
</evidence>
<reference evidence="1 2" key="1">
    <citation type="submission" date="2023-02" db="EMBL/GenBank/DDBJ databases">
        <title>LHISI_Scaffold_Assembly.</title>
        <authorList>
            <person name="Stuart O.P."/>
            <person name="Cleave R."/>
            <person name="Magrath M.J.L."/>
            <person name="Mikheyev A.S."/>
        </authorList>
    </citation>
    <scope>NUCLEOTIDE SEQUENCE [LARGE SCALE GENOMIC DNA]</scope>
    <source>
        <strain evidence="1">Daus_M_001</strain>
        <tissue evidence="1">Leg muscle</tissue>
    </source>
</reference>
<comment type="caution">
    <text evidence="1">The sequence shown here is derived from an EMBL/GenBank/DDBJ whole genome shotgun (WGS) entry which is preliminary data.</text>
</comment>